<dbReference type="Proteomes" id="UP000238573">
    <property type="component" value="Unassembled WGS sequence"/>
</dbReference>
<evidence type="ECO:0000256" key="1">
    <source>
        <dbReference type="SAM" id="Coils"/>
    </source>
</evidence>
<feature type="coiled-coil region" evidence="1">
    <location>
        <begin position="4"/>
        <end position="31"/>
    </location>
</feature>
<name>A0A2T0FYD6_STRAP</name>
<keyword evidence="1" id="KW-0175">Coiled coil</keyword>
<organism evidence="2 3">
    <name type="scientific">Streptococcus anginosus</name>
    <dbReference type="NCBI Taxonomy" id="1328"/>
    <lineage>
        <taxon>Bacteria</taxon>
        <taxon>Bacillati</taxon>
        <taxon>Bacillota</taxon>
        <taxon>Bacilli</taxon>
        <taxon>Lactobacillales</taxon>
        <taxon>Streptococcaceae</taxon>
        <taxon>Streptococcus</taxon>
        <taxon>Streptococcus anginosus group</taxon>
    </lineage>
</organism>
<proteinExistence type="predicted"/>
<evidence type="ECO:0000313" key="2">
    <source>
        <dbReference type="EMBL" id="PRT68803.1"/>
    </source>
</evidence>
<dbReference type="EMBL" id="PVSZ01000020">
    <property type="protein sequence ID" value="PRT68803.1"/>
    <property type="molecule type" value="Genomic_DNA"/>
</dbReference>
<evidence type="ECO:0000313" key="3">
    <source>
        <dbReference type="Proteomes" id="UP000238573"/>
    </source>
</evidence>
<reference evidence="2 3" key="1">
    <citation type="journal article" date="1993" name="J. Dent. Res.">
        <title>The isolation and characterization of milleri group streptococci from dental periapical abscesses.</title>
        <authorList>
            <person name="Fisher L.E."/>
            <person name="Russell R.R."/>
        </authorList>
    </citation>
    <scope>NUCLEOTIDE SEQUENCE [LARGE SCALE GENOMIC DNA]</scope>
    <source>
        <strain evidence="2 3">OUP21</strain>
    </source>
</reference>
<dbReference type="AlphaFoldDB" id="A0A2T0FYD6"/>
<sequence>MTERNELINDIQKLKAERNRLLKQIKDAERWESAAWDSYNALTEHLNALEKKQKIARDYWSCSQRDIQNQFEFVVDQANKVKKVLKKQRYDLLEDEINTLMKEIQNLADVLGIEIDELPQNNPFFMLSVEEIDHE</sequence>
<comment type="caution">
    <text evidence="2">The sequence shown here is derived from an EMBL/GenBank/DDBJ whole genome shotgun (WGS) entry which is preliminary data.</text>
</comment>
<dbReference type="RefSeq" id="WP_106384746.1">
    <property type="nucleotide sequence ID" value="NZ_CP118047.1"/>
</dbReference>
<gene>
    <name evidence="2" type="ORF">C6A27_09305</name>
</gene>
<accession>A0A2T0FYD6</accession>
<protein>
    <submittedName>
        <fullName evidence="2">Uncharacterized protein</fullName>
    </submittedName>
</protein>
<feature type="coiled-coil region" evidence="1">
    <location>
        <begin position="83"/>
        <end position="110"/>
    </location>
</feature>